<dbReference type="FunFam" id="3.40.960.10:FF:000002">
    <property type="entry name" value="DNA helicase related protein"/>
    <property type="match status" value="1"/>
</dbReference>
<dbReference type="AlphaFoldDB" id="A0A1R4HFZ5"/>
<dbReference type="InterPro" id="IPR011335">
    <property type="entry name" value="Restrct_endonuc-II-like"/>
</dbReference>
<reference evidence="3" key="1">
    <citation type="submission" date="2017-02" db="EMBL/GenBank/DDBJ databases">
        <authorList>
            <person name="Daims H."/>
        </authorList>
    </citation>
    <scope>NUCLEOTIDE SEQUENCE [LARGE SCALE GENOMIC DNA]</scope>
</reference>
<sequence length="204" mass="22657">MIYFSITFGKDADGKLSMNFGPINQAGGTRRLNVAVTRAKEEMHVFASLKPEQIDLSRTSAEGIRDLKHFLEYAQRGASALTEAIGASGGFFDSPFEQAVAEQLQAKGWVTHSQVGVSGFRIDLGVVNPDAPDQYLSAVECDGDSYHSSATARDRDFLREHVLRGLGWEVIRIWSTDWWIDSESALEHVDAQLHKLLAKYRAKL</sequence>
<name>A0A1R4HFZ5_9GAMM</name>
<proteinExistence type="predicted"/>
<dbReference type="SUPFAM" id="SSF52980">
    <property type="entry name" value="Restriction endonuclease-like"/>
    <property type="match status" value="1"/>
</dbReference>
<dbReference type="EMBL" id="FUKJ01000409">
    <property type="protein sequence ID" value="SJM95168.1"/>
    <property type="molecule type" value="Genomic_DNA"/>
</dbReference>
<accession>A0A1R4HFZ5</accession>
<keyword evidence="3" id="KW-1185">Reference proteome</keyword>
<evidence type="ECO:0000313" key="2">
    <source>
        <dbReference type="EMBL" id="SJM95168.1"/>
    </source>
</evidence>
<dbReference type="RefSeq" id="WP_256969618.1">
    <property type="nucleotide sequence ID" value="NZ_FUKJ01000409.1"/>
</dbReference>
<protein>
    <recommendedName>
        <fullName evidence="1">Restriction endonuclease type II-like domain-containing protein</fullName>
    </recommendedName>
</protein>
<dbReference type="Gene3D" id="3.40.960.10">
    <property type="entry name" value="VSR Endonuclease"/>
    <property type="match status" value="1"/>
</dbReference>
<gene>
    <name evidence="2" type="ORF">CRENPOLYSF2_4670003</name>
</gene>
<feature type="domain" description="Restriction endonuclease type II-like" evidence="1">
    <location>
        <begin position="96"/>
        <end position="193"/>
    </location>
</feature>
<dbReference type="InterPro" id="IPR049468">
    <property type="entry name" value="Restrct_endonuc-II-like_dom"/>
</dbReference>
<evidence type="ECO:0000313" key="3">
    <source>
        <dbReference type="Proteomes" id="UP000195442"/>
    </source>
</evidence>
<dbReference type="Proteomes" id="UP000195442">
    <property type="component" value="Unassembled WGS sequence"/>
</dbReference>
<evidence type="ECO:0000259" key="1">
    <source>
        <dbReference type="Pfam" id="PF18741"/>
    </source>
</evidence>
<dbReference type="Pfam" id="PF18741">
    <property type="entry name" value="MTES_1575"/>
    <property type="match status" value="1"/>
</dbReference>
<organism evidence="2 3">
    <name type="scientific">Crenothrix polyspora</name>
    <dbReference type="NCBI Taxonomy" id="360316"/>
    <lineage>
        <taxon>Bacteria</taxon>
        <taxon>Pseudomonadati</taxon>
        <taxon>Pseudomonadota</taxon>
        <taxon>Gammaproteobacteria</taxon>
        <taxon>Methylococcales</taxon>
        <taxon>Crenotrichaceae</taxon>
        <taxon>Crenothrix</taxon>
    </lineage>
</organism>